<name>A0A5N6JUU8_MONLA</name>
<feature type="compositionally biased region" description="Low complexity" evidence="1">
    <location>
        <begin position="94"/>
        <end position="124"/>
    </location>
</feature>
<evidence type="ECO:0000256" key="1">
    <source>
        <dbReference type="SAM" id="MobiDB-lite"/>
    </source>
</evidence>
<comment type="caution">
    <text evidence="2">The sequence shown here is derived from an EMBL/GenBank/DDBJ whole genome shotgun (WGS) entry which is preliminary data.</text>
</comment>
<evidence type="ECO:0000313" key="3">
    <source>
        <dbReference type="Proteomes" id="UP000326757"/>
    </source>
</evidence>
<dbReference type="EMBL" id="VIGI01000013">
    <property type="protein sequence ID" value="KAB8292236.1"/>
    <property type="molecule type" value="Genomic_DNA"/>
</dbReference>
<organism evidence="2 3">
    <name type="scientific">Monilinia laxa</name>
    <name type="common">Brown rot fungus</name>
    <name type="synonym">Sclerotinia laxa</name>
    <dbReference type="NCBI Taxonomy" id="61186"/>
    <lineage>
        <taxon>Eukaryota</taxon>
        <taxon>Fungi</taxon>
        <taxon>Dikarya</taxon>
        <taxon>Ascomycota</taxon>
        <taxon>Pezizomycotina</taxon>
        <taxon>Leotiomycetes</taxon>
        <taxon>Helotiales</taxon>
        <taxon>Sclerotiniaceae</taxon>
        <taxon>Monilinia</taxon>
    </lineage>
</organism>
<accession>A0A5N6JUU8</accession>
<dbReference type="OrthoDB" id="166746at2759"/>
<feature type="region of interest" description="Disordered" evidence="1">
    <location>
        <begin position="44"/>
        <end position="143"/>
    </location>
</feature>
<dbReference type="Proteomes" id="UP000326757">
    <property type="component" value="Unassembled WGS sequence"/>
</dbReference>
<feature type="compositionally biased region" description="Basic and acidic residues" evidence="1">
    <location>
        <begin position="62"/>
        <end position="72"/>
    </location>
</feature>
<gene>
    <name evidence="2" type="ORF">EYC80_007978</name>
</gene>
<feature type="region of interest" description="Disordered" evidence="1">
    <location>
        <begin position="393"/>
        <end position="460"/>
    </location>
</feature>
<feature type="compositionally biased region" description="Acidic residues" evidence="1">
    <location>
        <begin position="73"/>
        <end position="83"/>
    </location>
</feature>
<protein>
    <submittedName>
        <fullName evidence="2">Uncharacterized protein</fullName>
    </submittedName>
</protein>
<sequence length="460" mass="50470">MSAAGINGGGNGKAAIESWLSDYRLPFRPFLRNNLEKAIRYHEKLKMGSSSSSIKPSTPPQEQERGREREILASDEEDEEEEDPRPAKRRKITTTDSTPSSTHNSSNPSRSSSSSVASVTAPSSLDHSTSEESRKLTRISSRSKVNKIKPKDFYGATLSKFEESKRNSSVLKSKSGGVRIDSVLKLTETPVDFQKLLRIKVASIIGNSSHGEAEGQDSNQYSNIKCTLALARVSGDGSLIDIYRQPQTGRIGRISVNCQNDTFPVHLPPFIVPSAVLAQDSNFGNSSDQMKDLNGLGTYRVQLLIEPYNANRKDWLPLTISSLPHDSNIARKISHGVAVLADVRKITCEFLLFDWDSKQNTTQIGLIYDGEVVETFASLKLDIQWSLPSHFSKSKGVEVPRSSTPVSEVGPELVLPHLQPPPNADVTDPGSPSRAQRRGRTNVTTYNLKALSAKAQGKKN</sequence>
<dbReference type="AlphaFoldDB" id="A0A5N6JUU8"/>
<keyword evidence="3" id="KW-1185">Reference proteome</keyword>
<proteinExistence type="predicted"/>
<reference evidence="2 3" key="1">
    <citation type="submission" date="2019-06" db="EMBL/GenBank/DDBJ databases">
        <title>Genome Sequence of the Brown Rot Fungal Pathogen Monilinia laxa.</title>
        <authorList>
            <person name="De Miccolis Angelini R.M."/>
            <person name="Landi L."/>
            <person name="Abate D."/>
            <person name="Pollastro S."/>
            <person name="Romanazzi G."/>
            <person name="Faretra F."/>
        </authorList>
    </citation>
    <scope>NUCLEOTIDE SEQUENCE [LARGE SCALE GENOMIC DNA]</scope>
    <source>
        <strain evidence="2 3">Mlax316</strain>
    </source>
</reference>
<evidence type="ECO:0000313" key="2">
    <source>
        <dbReference type="EMBL" id="KAB8292236.1"/>
    </source>
</evidence>